<feature type="domain" description="Glycosyl hydrolase family 13 catalytic" evidence="3">
    <location>
        <begin position="11"/>
        <end position="353"/>
    </location>
</feature>
<keyword evidence="1" id="KW-0378">Hydrolase</keyword>
<reference evidence="4 5" key="1">
    <citation type="submission" date="2016-09" db="EMBL/GenBank/DDBJ databases">
        <title>Complete genome sequence of Actinomyces hongkongensis HKU8.</title>
        <authorList>
            <person name="Gao Y.-X."/>
            <person name="Zhou Y.-Y."/>
            <person name="Xie Y."/>
            <person name="Wang M."/>
            <person name="Wang S.-J."/>
            <person name="Shen S.-G."/>
        </authorList>
    </citation>
    <scope>NUCLEOTIDE SEQUENCE [LARGE SCALE GENOMIC DNA]</scope>
    <source>
        <strain evidence="4 5">HKU8</strain>
    </source>
</reference>
<dbReference type="SMART" id="SM00642">
    <property type="entry name" value="Aamy"/>
    <property type="match status" value="1"/>
</dbReference>
<dbReference type="CDD" id="cd11354">
    <property type="entry name" value="AmyAc_bac_CMD_like"/>
    <property type="match status" value="1"/>
</dbReference>
<keyword evidence="2" id="KW-0326">Glycosidase</keyword>
<dbReference type="KEGG" id="phon:BH719_02715"/>
<dbReference type="OrthoDB" id="9802433at2"/>
<dbReference type="RefSeq" id="WP_009743211.1">
    <property type="nucleotide sequence ID" value="NZ_CP017298.1"/>
</dbReference>
<dbReference type="AlphaFoldDB" id="A0A1D8B184"/>
<evidence type="ECO:0000313" key="5">
    <source>
        <dbReference type="Proteomes" id="UP000095214"/>
    </source>
</evidence>
<evidence type="ECO:0000256" key="1">
    <source>
        <dbReference type="ARBA" id="ARBA00022801"/>
    </source>
</evidence>
<keyword evidence="5" id="KW-1185">Reference proteome</keyword>
<dbReference type="SUPFAM" id="SSF51445">
    <property type="entry name" value="(Trans)glycosidases"/>
    <property type="match status" value="1"/>
</dbReference>
<dbReference type="InterPro" id="IPR017853">
    <property type="entry name" value="GH"/>
</dbReference>
<dbReference type="STRING" id="178339.BH719_02715"/>
<evidence type="ECO:0000313" key="4">
    <source>
        <dbReference type="EMBL" id="AOS46910.1"/>
    </source>
</evidence>
<evidence type="ECO:0000256" key="2">
    <source>
        <dbReference type="ARBA" id="ARBA00023295"/>
    </source>
</evidence>
<evidence type="ECO:0000259" key="3">
    <source>
        <dbReference type="SMART" id="SM00642"/>
    </source>
</evidence>
<sequence>MDWKHHAIWWHVYPLGFCGAPIHEADPHPGPRLRALMGWLDYAVGLGCSGLLLGPVFASATHGYDTLDHYRIDPRLGSDADFDDLVGACRERGLRILLDGVFSHVGSGHPLLRRALAEGPGSGAAAMFDIDWGAPGGPAPRVFEGHASLARLDHASSAAAEYTADVMRHWLDRGADGWRLDAAYSISTDFWARVLPGVRAAHPDAFFLAEVIHGDYAGFTAAAGVDTVTQYELWKAVWSSIKDRNLFELDWALQRHNAFLSSFTPNTFIGNHDVTRIASAVGPDGAVTALAVLMTVGGIPSIYSGDEQGFTGVKEERAGGDDAVRPAFPASPDGLAPWGWGVYRAHQDLIGLRRRNPWLTTATTSAVALENQRYTYRVRAADSSACLDVSIDLTSTPRATIRDGGGTVLWEQAGH</sequence>
<dbReference type="EMBL" id="CP017298">
    <property type="protein sequence ID" value="AOS46910.1"/>
    <property type="molecule type" value="Genomic_DNA"/>
</dbReference>
<name>A0A1D8B184_9ACTO</name>
<dbReference type="GO" id="GO:0005975">
    <property type="term" value="P:carbohydrate metabolic process"/>
    <property type="evidence" value="ECO:0007669"/>
    <property type="project" value="InterPro"/>
</dbReference>
<organism evidence="4 5">
    <name type="scientific">Pauljensenia hongkongensis</name>
    <dbReference type="NCBI Taxonomy" id="178339"/>
    <lineage>
        <taxon>Bacteria</taxon>
        <taxon>Bacillati</taxon>
        <taxon>Actinomycetota</taxon>
        <taxon>Actinomycetes</taxon>
        <taxon>Actinomycetales</taxon>
        <taxon>Actinomycetaceae</taxon>
        <taxon>Pauljensenia</taxon>
    </lineage>
</organism>
<dbReference type="Proteomes" id="UP000095214">
    <property type="component" value="Chromosome"/>
</dbReference>
<dbReference type="InterPro" id="IPR006047">
    <property type="entry name" value="GH13_cat_dom"/>
</dbReference>
<dbReference type="PANTHER" id="PTHR10357">
    <property type="entry name" value="ALPHA-AMYLASE FAMILY MEMBER"/>
    <property type="match status" value="1"/>
</dbReference>
<dbReference type="PANTHER" id="PTHR10357:SF210">
    <property type="entry name" value="MALTODEXTRIN GLUCOSIDASE"/>
    <property type="match status" value="1"/>
</dbReference>
<gene>
    <name evidence="4" type="ORF">BH719_02715</name>
</gene>
<dbReference type="Gene3D" id="3.20.20.80">
    <property type="entry name" value="Glycosidases"/>
    <property type="match status" value="1"/>
</dbReference>
<dbReference type="Pfam" id="PF00128">
    <property type="entry name" value="Alpha-amylase"/>
    <property type="match status" value="2"/>
</dbReference>
<protein>
    <submittedName>
        <fullName evidence="4">Alpha-amylase</fullName>
    </submittedName>
</protein>
<proteinExistence type="predicted"/>
<accession>A0A1D8B184</accession>
<dbReference type="GO" id="GO:0016798">
    <property type="term" value="F:hydrolase activity, acting on glycosyl bonds"/>
    <property type="evidence" value="ECO:0007669"/>
    <property type="project" value="UniProtKB-KW"/>
</dbReference>